<dbReference type="OrthoDB" id="4080117at2"/>
<evidence type="ECO:0000259" key="7">
    <source>
        <dbReference type="PROSITE" id="PS50850"/>
    </source>
</evidence>
<organism evidence="8 9">
    <name type="scientific">Nocardiopsis sinuspersici</name>
    <dbReference type="NCBI Taxonomy" id="501010"/>
    <lineage>
        <taxon>Bacteria</taxon>
        <taxon>Bacillati</taxon>
        <taxon>Actinomycetota</taxon>
        <taxon>Actinomycetes</taxon>
        <taxon>Streptosporangiales</taxon>
        <taxon>Nocardiopsidaceae</taxon>
        <taxon>Nocardiopsis</taxon>
    </lineage>
</organism>
<feature type="transmembrane region" description="Helical" evidence="6">
    <location>
        <begin position="268"/>
        <end position="291"/>
    </location>
</feature>
<gene>
    <name evidence="8" type="ORF">NOSIN_07110</name>
</gene>
<dbReference type="InterPro" id="IPR005829">
    <property type="entry name" value="Sugar_transporter_CS"/>
</dbReference>
<accession>A0A1V3BZP7</accession>
<dbReference type="GO" id="GO:0022857">
    <property type="term" value="F:transmembrane transporter activity"/>
    <property type="evidence" value="ECO:0007669"/>
    <property type="project" value="InterPro"/>
</dbReference>
<keyword evidence="9" id="KW-1185">Reference proteome</keyword>
<dbReference type="Pfam" id="PF07690">
    <property type="entry name" value="MFS_1"/>
    <property type="match status" value="2"/>
</dbReference>
<dbReference type="InterPro" id="IPR036259">
    <property type="entry name" value="MFS_trans_sf"/>
</dbReference>
<feature type="transmembrane region" description="Helical" evidence="6">
    <location>
        <begin position="303"/>
        <end position="325"/>
    </location>
</feature>
<feature type="transmembrane region" description="Helical" evidence="6">
    <location>
        <begin position="44"/>
        <end position="66"/>
    </location>
</feature>
<feature type="transmembrane region" description="Helical" evidence="6">
    <location>
        <begin position="166"/>
        <end position="188"/>
    </location>
</feature>
<dbReference type="InterPro" id="IPR011701">
    <property type="entry name" value="MFS"/>
</dbReference>
<dbReference type="AlphaFoldDB" id="A0A1V3BZP7"/>
<proteinExistence type="predicted"/>
<keyword evidence="5 6" id="KW-0472">Membrane</keyword>
<dbReference type="GO" id="GO:0005886">
    <property type="term" value="C:plasma membrane"/>
    <property type="evidence" value="ECO:0007669"/>
    <property type="project" value="UniProtKB-SubCell"/>
</dbReference>
<feature type="transmembrane region" description="Helical" evidence="6">
    <location>
        <begin position="426"/>
        <end position="445"/>
    </location>
</feature>
<dbReference type="PROSITE" id="PS50850">
    <property type="entry name" value="MFS"/>
    <property type="match status" value="1"/>
</dbReference>
<dbReference type="PANTHER" id="PTHR42718">
    <property type="entry name" value="MAJOR FACILITATOR SUPERFAMILY MULTIDRUG TRANSPORTER MFSC"/>
    <property type="match status" value="1"/>
</dbReference>
<feature type="transmembrane region" description="Helical" evidence="6">
    <location>
        <begin position="200"/>
        <end position="222"/>
    </location>
</feature>
<protein>
    <recommendedName>
        <fullName evidence="7">Major facilitator superfamily (MFS) profile domain-containing protein</fullName>
    </recommendedName>
</protein>
<dbReference type="InterPro" id="IPR020846">
    <property type="entry name" value="MFS_dom"/>
</dbReference>
<name>A0A1V3BZP7_9ACTN</name>
<evidence type="ECO:0000256" key="6">
    <source>
        <dbReference type="SAM" id="Phobius"/>
    </source>
</evidence>
<dbReference type="PANTHER" id="PTHR42718:SF9">
    <property type="entry name" value="MAJOR FACILITATOR SUPERFAMILY MULTIDRUG TRANSPORTER MFSC"/>
    <property type="match status" value="1"/>
</dbReference>
<dbReference type="CDD" id="cd17321">
    <property type="entry name" value="MFS_MMR_MDR_like"/>
    <property type="match status" value="1"/>
</dbReference>
<comment type="caution">
    <text evidence="8">The sequence shown here is derived from an EMBL/GenBank/DDBJ whole genome shotgun (WGS) entry which is preliminary data.</text>
</comment>
<evidence type="ECO:0000256" key="4">
    <source>
        <dbReference type="ARBA" id="ARBA00022989"/>
    </source>
</evidence>
<feature type="transmembrane region" description="Helical" evidence="6">
    <location>
        <begin position="228"/>
        <end position="247"/>
    </location>
</feature>
<evidence type="ECO:0000313" key="8">
    <source>
        <dbReference type="EMBL" id="OOC53600.1"/>
    </source>
</evidence>
<evidence type="ECO:0000256" key="2">
    <source>
        <dbReference type="ARBA" id="ARBA00022448"/>
    </source>
</evidence>
<feature type="transmembrane region" description="Helical" evidence="6">
    <location>
        <begin position="139"/>
        <end position="160"/>
    </location>
</feature>
<evidence type="ECO:0000256" key="3">
    <source>
        <dbReference type="ARBA" id="ARBA00022692"/>
    </source>
</evidence>
<evidence type="ECO:0000256" key="1">
    <source>
        <dbReference type="ARBA" id="ARBA00004651"/>
    </source>
</evidence>
<dbReference type="EMBL" id="MCOK01000001">
    <property type="protein sequence ID" value="OOC53600.1"/>
    <property type="molecule type" value="Genomic_DNA"/>
</dbReference>
<feature type="transmembrane region" description="Helical" evidence="6">
    <location>
        <begin position="398"/>
        <end position="420"/>
    </location>
</feature>
<dbReference type="SUPFAM" id="SSF103473">
    <property type="entry name" value="MFS general substrate transporter"/>
    <property type="match status" value="1"/>
</dbReference>
<feature type="transmembrane region" description="Helical" evidence="6">
    <location>
        <begin position="332"/>
        <end position="351"/>
    </location>
</feature>
<feature type="transmembrane region" description="Helical" evidence="6">
    <location>
        <begin position="78"/>
        <end position="106"/>
    </location>
</feature>
<feature type="transmembrane region" description="Helical" evidence="6">
    <location>
        <begin position="357"/>
        <end position="378"/>
    </location>
</feature>
<dbReference type="Proteomes" id="UP000189004">
    <property type="component" value="Unassembled WGS sequence"/>
</dbReference>
<keyword evidence="4 6" id="KW-1133">Transmembrane helix</keyword>
<dbReference type="Gene3D" id="1.20.1250.20">
    <property type="entry name" value="MFS general substrate transporter like domains"/>
    <property type="match status" value="1"/>
</dbReference>
<feature type="transmembrane region" description="Helical" evidence="6">
    <location>
        <begin position="112"/>
        <end position="130"/>
    </location>
</feature>
<evidence type="ECO:0000256" key="5">
    <source>
        <dbReference type="ARBA" id="ARBA00023136"/>
    </source>
</evidence>
<dbReference type="PROSITE" id="PS00216">
    <property type="entry name" value="SUGAR_TRANSPORT_1"/>
    <property type="match status" value="1"/>
</dbReference>
<sequence length="463" mass="46192">MVNARPHQPGWLVAVVLGSAVFLALFDSTAVATALPAIGRELEISSANLTWVVNAYSLGLGCFVLVGGRIADLIGRRLTLVIGLSLLAAASALAGTAPVFGVLLAARVLQGVAAALALPAALALTGQLFVQEPMRSRAFAVNAVAGSAAGLLGVIAGGTVTTVVGWRWIFLCAAVPAVLAVLAAIALLPRDAQKPRRRTLDLLGVALAAAGLAGVLYGLTSAGQEQPLHAWLPAAALGGALLGLFVLRQVKATDPLLNLSLLRSPRTLGGSLGIAAHSAAYTAVSVIGSLQMQLAAGATPAQAGLLLSPVLVIVIIASALIGPVLRRFGTRLIAGASLVLSGAALAVPAAVSSSAPLWAYGLALTVWAALGGGINHVALTRETIGNAPSGQRGAISGIFETATHIGGALALAIYAGALAAGGFSAAYLWAIAFSVAGAAAVFLLIPRPSARECDAAPGDRSTP</sequence>
<keyword evidence="2" id="KW-0813">Transport</keyword>
<comment type="subcellular location">
    <subcellularLocation>
        <location evidence="1">Cell membrane</location>
        <topology evidence="1">Multi-pass membrane protein</topology>
    </subcellularLocation>
</comment>
<dbReference type="Gene3D" id="1.20.1720.10">
    <property type="entry name" value="Multidrug resistance protein D"/>
    <property type="match status" value="1"/>
</dbReference>
<keyword evidence="3 6" id="KW-0812">Transmembrane</keyword>
<feature type="domain" description="Major facilitator superfamily (MFS) profile" evidence="7">
    <location>
        <begin position="13"/>
        <end position="449"/>
    </location>
</feature>
<evidence type="ECO:0000313" key="9">
    <source>
        <dbReference type="Proteomes" id="UP000189004"/>
    </source>
</evidence>
<reference evidence="9" key="1">
    <citation type="submission" date="2016-08" db="EMBL/GenBank/DDBJ databases">
        <authorList>
            <person name="Tokovenko B."/>
            <person name="Kalinowski J."/>
        </authorList>
    </citation>
    <scope>NUCLEOTIDE SEQUENCE [LARGE SCALE GENOMIC DNA]</scope>
    <source>
        <strain evidence="9">UTMC102</strain>
    </source>
</reference>